<keyword evidence="4" id="KW-0223">Dioxygenase</keyword>
<evidence type="ECO:0000256" key="6">
    <source>
        <dbReference type="ARBA" id="ARBA00023002"/>
    </source>
</evidence>
<feature type="domain" description="Prolyl 4-hydroxylase alpha subunit" evidence="10">
    <location>
        <begin position="52"/>
        <end position="246"/>
    </location>
</feature>
<comment type="cofactor">
    <cofactor evidence="1">
        <name>L-ascorbate</name>
        <dbReference type="ChEBI" id="CHEBI:38290"/>
    </cofactor>
</comment>
<keyword evidence="3" id="KW-0479">Metal-binding</keyword>
<dbReference type="PANTHER" id="PTHR10869">
    <property type="entry name" value="PROLYL 4-HYDROXYLASE ALPHA SUBUNIT"/>
    <property type="match status" value="1"/>
</dbReference>
<evidence type="ECO:0000256" key="2">
    <source>
        <dbReference type="ARBA" id="ARBA00004648"/>
    </source>
</evidence>
<feature type="region of interest" description="Disordered" evidence="9">
    <location>
        <begin position="1"/>
        <end position="33"/>
    </location>
</feature>
<dbReference type="GO" id="GO:0004656">
    <property type="term" value="F:procollagen-proline 4-dioxygenase activity"/>
    <property type="evidence" value="ECO:0007669"/>
    <property type="project" value="UniProtKB-EC"/>
</dbReference>
<dbReference type="GO" id="GO:0005506">
    <property type="term" value="F:iron ion binding"/>
    <property type="evidence" value="ECO:0007669"/>
    <property type="project" value="InterPro"/>
</dbReference>
<dbReference type="STRING" id="35608.A0A2U1M9G2"/>
<evidence type="ECO:0000313" key="11">
    <source>
        <dbReference type="EMBL" id="PWA57890.1"/>
    </source>
</evidence>
<sequence length="248" mass="27456">MVSAKSPELESTDKRLTKRKMGDREKEGKKSKTNWPVIKAKSNLRVTRLKDFDLFTVKNCLTPAESNAFVKAAETIGFVHQGSLGPTMGEAYRDNDRIAVDDPVLADTLWESGLNKLFTDLTIRGRVAVGLNPNIRLYRYKVGQRFGRHIDESVDIGEGKRTHYTLLIYLNGGESKAKSDVNGSHDSSEPLVGGETVFYGSRNSLVAEVSPAQGMALFHLHGAKCMLHESRNVAKGVKYILRSDVVFA</sequence>
<keyword evidence="7" id="KW-0408">Iron</keyword>
<comment type="subcellular location">
    <subcellularLocation>
        <location evidence="2">Endoplasmic reticulum membrane</location>
        <topology evidence="2">Single-pass type II membrane protein</topology>
    </subcellularLocation>
</comment>
<dbReference type="InterPro" id="IPR044862">
    <property type="entry name" value="Pro_4_hyd_alph_FE2OG_OXY"/>
</dbReference>
<reference evidence="11 12" key="1">
    <citation type="journal article" date="2018" name="Mol. Plant">
        <title>The genome of Artemisia annua provides insight into the evolution of Asteraceae family and artemisinin biosynthesis.</title>
        <authorList>
            <person name="Shen Q."/>
            <person name="Zhang L."/>
            <person name="Liao Z."/>
            <person name="Wang S."/>
            <person name="Yan T."/>
            <person name="Shi P."/>
            <person name="Liu M."/>
            <person name="Fu X."/>
            <person name="Pan Q."/>
            <person name="Wang Y."/>
            <person name="Lv Z."/>
            <person name="Lu X."/>
            <person name="Zhang F."/>
            <person name="Jiang W."/>
            <person name="Ma Y."/>
            <person name="Chen M."/>
            <person name="Hao X."/>
            <person name="Li L."/>
            <person name="Tang Y."/>
            <person name="Lv G."/>
            <person name="Zhou Y."/>
            <person name="Sun X."/>
            <person name="Brodelius P.E."/>
            <person name="Rose J.K.C."/>
            <person name="Tang K."/>
        </authorList>
    </citation>
    <scope>NUCLEOTIDE SEQUENCE [LARGE SCALE GENOMIC DNA]</scope>
    <source>
        <strain evidence="12">cv. Huhao1</strain>
        <tissue evidence="11">Leaf</tissue>
    </source>
</reference>
<dbReference type="PANTHER" id="PTHR10869:SF236">
    <property type="entry name" value="PROLYL 4-HYDROXYLASE ALPHA SUBUNIT DOMAIN-CONTAINING PROTEIN"/>
    <property type="match status" value="1"/>
</dbReference>
<evidence type="ECO:0000256" key="3">
    <source>
        <dbReference type="ARBA" id="ARBA00022723"/>
    </source>
</evidence>
<evidence type="ECO:0000256" key="8">
    <source>
        <dbReference type="ARBA" id="ARBA00049169"/>
    </source>
</evidence>
<keyword evidence="5" id="KW-0812">Transmembrane</keyword>
<dbReference type="GO" id="GO:0005789">
    <property type="term" value="C:endoplasmic reticulum membrane"/>
    <property type="evidence" value="ECO:0007669"/>
    <property type="project" value="UniProtKB-SubCell"/>
</dbReference>
<dbReference type="AlphaFoldDB" id="A0A2U1M9G2"/>
<dbReference type="InterPro" id="IPR006620">
    <property type="entry name" value="Pro_4_hyd_alph"/>
</dbReference>
<dbReference type="EMBL" id="PKPP01006044">
    <property type="protein sequence ID" value="PWA57890.1"/>
    <property type="molecule type" value="Genomic_DNA"/>
</dbReference>
<name>A0A2U1M9G2_ARTAN</name>
<keyword evidence="12" id="KW-1185">Reference proteome</keyword>
<dbReference type="OrthoDB" id="69177at2759"/>
<evidence type="ECO:0000256" key="9">
    <source>
        <dbReference type="SAM" id="MobiDB-lite"/>
    </source>
</evidence>
<feature type="compositionally biased region" description="Basic and acidic residues" evidence="9">
    <location>
        <begin position="7"/>
        <end position="30"/>
    </location>
</feature>
<keyword evidence="6" id="KW-0560">Oxidoreductase</keyword>
<evidence type="ECO:0000256" key="7">
    <source>
        <dbReference type="ARBA" id="ARBA00023004"/>
    </source>
</evidence>
<dbReference type="SMART" id="SM00702">
    <property type="entry name" value="P4Hc"/>
    <property type="match status" value="1"/>
</dbReference>
<comment type="caution">
    <text evidence="11">The sequence shown here is derived from an EMBL/GenBank/DDBJ whole genome shotgun (WGS) entry which is preliminary data.</text>
</comment>
<proteinExistence type="predicted"/>
<comment type="catalytic activity">
    <reaction evidence="8">
        <text>L-prolyl-[collagen] + 2-oxoglutarate + O2 = trans-4-hydroxy-L-prolyl-[collagen] + succinate + CO2</text>
        <dbReference type="Rhea" id="RHEA:18945"/>
        <dbReference type="Rhea" id="RHEA-COMP:11676"/>
        <dbReference type="Rhea" id="RHEA-COMP:11680"/>
        <dbReference type="ChEBI" id="CHEBI:15379"/>
        <dbReference type="ChEBI" id="CHEBI:16526"/>
        <dbReference type="ChEBI" id="CHEBI:16810"/>
        <dbReference type="ChEBI" id="CHEBI:30031"/>
        <dbReference type="ChEBI" id="CHEBI:50342"/>
        <dbReference type="ChEBI" id="CHEBI:61965"/>
        <dbReference type="EC" id="1.14.11.2"/>
    </reaction>
</comment>
<protein>
    <submittedName>
        <fullName evidence="11">2-oxoglutarate (2OG) and Fe(II)-dependent oxygenase superfamily protein</fullName>
    </submittedName>
</protein>
<evidence type="ECO:0000256" key="4">
    <source>
        <dbReference type="ARBA" id="ARBA00022964"/>
    </source>
</evidence>
<dbReference type="Proteomes" id="UP000245207">
    <property type="component" value="Unassembled WGS sequence"/>
</dbReference>
<dbReference type="Pfam" id="PF13640">
    <property type="entry name" value="2OG-FeII_Oxy_3"/>
    <property type="match status" value="1"/>
</dbReference>
<evidence type="ECO:0000256" key="1">
    <source>
        <dbReference type="ARBA" id="ARBA00001961"/>
    </source>
</evidence>
<accession>A0A2U1M9G2</accession>
<organism evidence="11 12">
    <name type="scientific">Artemisia annua</name>
    <name type="common">Sweet wormwood</name>
    <dbReference type="NCBI Taxonomy" id="35608"/>
    <lineage>
        <taxon>Eukaryota</taxon>
        <taxon>Viridiplantae</taxon>
        <taxon>Streptophyta</taxon>
        <taxon>Embryophyta</taxon>
        <taxon>Tracheophyta</taxon>
        <taxon>Spermatophyta</taxon>
        <taxon>Magnoliopsida</taxon>
        <taxon>eudicotyledons</taxon>
        <taxon>Gunneridae</taxon>
        <taxon>Pentapetalae</taxon>
        <taxon>asterids</taxon>
        <taxon>campanulids</taxon>
        <taxon>Asterales</taxon>
        <taxon>Asteraceae</taxon>
        <taxon>Asteroideae</taxon>
        <taxon>Anthemideae</taxon>
        <taxon>Artemisiinae</taxon>
        <taxon>Artemisia</taxon>
    </lineage>
</organism>
<dbReference type="GO" id="GO:0031418">
    <property type="term" value="F:L-ascorbic acid binding"/>
    <property type="evidence" value="ECO:0007669"/>
    <property type="project" value="InterPro"/>
</dbReference>
<keyword evidence="5" id="KW-0735">Signal-anchor</keyword>
<dbReference type="Gene3D" id="2.60.120.620">
    <property type="entry name" value="q2cbj1_9rhob like domain"/>
    <property type="match status" value="1"/>
</dbReference>
<gene>
    <name evidence="11" type="ORF">CTI12_AA401300</name>
</gene>
<evidence type="ECO:0000256" key="5">
    <source>
        <dbReference type="ARBA" id="ARBA00022968"/>
    </source>
</evidence>
<dbReference type="InterPro" id="IPR045054">
    <property type="entry name" value="P4HA-like"/>
</dbReference>
<evidence type="ECO:0000259" key="10">
    <source>
        <dbReference type="SMART" id="SM00702"/>
    </source>
</evidence>
<evidence type="ECO:0000313" key="12">
    <source>
        <dbReference type="Proteomes" id="UP000245207"/>
    </source>
</evidence>